<dbReference type="SUPFAM" id="SSF56214">
    <property type="entry name" value="4'-phosphopantetheinyl transferase"/>
    <property type="match status" value="2"/>
</dbReference>
<dbReference type="Gene3D" id="3.90.470.20">
    <property type="entry name" value="4'-phosphopantetheinyl transferase domain"/>
    <property type="match status" value="1"/>
</dbReference>
<dbReference type="PANTHER" id="PTHR12215:SF10">
    <property type="entry name" value="L-AMINOADIPATE-SEMIALDEHYDE DEHYDROGENASE-PHOSPHOPANTETHEINYL TRANSFERASE"/>
    <property type="match status" value="1"/>
</dbReference>
<evidence type="ECO:0000256" key="2">
    <source>
        <dbReference type="ARBA" id="ARBA00022679"/>
    </source>
</evidence>
<dbReference type="EC" id="2.7.8.-" evidence="4"/>
<evidence type="ECO:0000313" key="5">
    <source>
        <dbReference type="Proteomes" id="UP000095712"/>
    </source>
</evidence>
<dbReference type="InterPro" id="IPR050559">
    <property type="entry name" value="P-Pant_transferase_sf"/>
</dbReference>
<name>A0A174ULK8_9FIRM</name>
<comment type="similarity">
    <text evidence="1">Belongs to the P-Pant transferase superfamily. Gsp/Sfp/HetI/AcpT family.</text>
</comment>
<dbReference type="Proteomes" id="UP000095712">
    <property type="component" value="Unassembled WGS sequence"/>
</dbReference>
<feature type="domain" description="4'-phosphopantetheinyl transferase" evidence="3">
    <location>
        <begin position="101"/>
        <end position="172"/>
    </location>
</feature>
<sequence>MIPEYTSCQEGCSGIPFFTVLMTVYRVTQRQATKSLYCHLKLPSTLLVRMEISKLSGIPSADLCFHSQYMHKPILLSAPQYHFNYSHTRNMILCGISATEPVGVDIERIDTNITIGNMENVFHPIEFLYINNGSSAPIRSYRFYKIWTQKEAYIKYLGTGFSEKIQDFNTLDSSFSFHLHTWIVNDYLCSMFLPSLSNPTIQLVNESDVQHYFLNIFI</sequence>
<dbReference type="AlphaFoldDB" id="A0A174ULK8"/>
<evidence type="ECO:0000259" key="3">
    <source>
        <dbReference type="Pfam" id="PF01648"/>
    </source>
</evidence>
<evidence type="ECO:0000313" key="4">
    <source>
        <dbReference type="EMBL" id="CUQ20660.1"/>
    </source>
</evidence>
<dbReference type="InterPro" id="IPR037143">
    <property type="entry name" value="4-PPantetheinyl_Trfase_dom_sf"/>
</dbReference>
<dbReference type="EMBL" id="CZAW01000110">
    <property type="protein sequence ID" value="CUQ20660.1"/>
    <property type="molecule type" value="Genomic_DNA"/>
</dbReference>
<protein>
    <submittedName>
        <fullName evidence="4">4'-phosphopantetheinyl transferase sfp</fullName>
        <ecNumber evidence="4">2.7.8.-</ecNumber>
    </submittedName>
</protein>
<accession>A0A174ULK8</accession>
<organism evidence="4 5">
    <name type="scientific">Blautia wexlerae</name>
    <dbReference type="NCBI Taxonomy" id="418240"/>
    <lineage>
        <taxon>Bacteria</taxon>
        <taxon>Bacillati</taxon>
        <taxon>Bacillota</taxon>
        <taxon>Clostridia</taxon>
        <taxon>Lachnospirales</taxon>
        <taxon>Lachnospiraceae</taxon>
        <taxon>Blautia</taxon>
    </lineage>
</organism>
<keyword evidence="2 4" id="KW-0808">Transferase</keyword>
<proteinExistence type="inferred from homology"/>
<dbReference type="InterPro" id="IPR008278">
    <property type="entry name" value="4-PPantetheinyl_Trfase_dom"/>
</dbReference>
<dbReference type="OrthoDB" id="9808281at2"/>
<reference evidence="4 5" key="1">
    <citation type="submission" date="2015-09" db="EMBL/GenBank/DDBJ databases">
        <authorList>
            <consortium name="Pathogen Informatics"/>
        </authorList>
    </citation>
    <scope>NUCLEOTIDE SEQUENCE [LARGE SCALE GENOMIC DNA]</scope>
    <source>
        <strain evidence="4 5">2789STDY5834911</strain>
    </source>
</reference>
<dbReference type="GO" id="GO:0008897">
    <property type="term" value="F:holo-[acyl-carrier-protein] synthase activity"/>
    <property type="evidence" value="ECO:0007669"/>
    <property type="project" value="InterPro"/>
</dbReference>
<dbReference type="GO" id="GO:0005829">
    <property type="term" value="C:cytosol"/>
    <property type="evidence" value="ECO:0007669"/>
    <property type="project" value="TreeGrafter"/>
</dbReference>
<dbReference type="PANTHER" id="PTHR12215">
    <property type="entry name" value="PHOSPHOPANTETHEINE TRANSFERASE"/>
    <property type="match status" value="1"/>
</dbReference>
<dbReference type="Pfam" id="PF01648">
    <property type="entry name" value="ACPS"/>
    <property type="match status" value="1"/>
</dbReference>
<dbReference type="GO" id="GO:0000287">
    <property type="term" value="F:magnesium ion binding"/>
    <property type="evidence" value="ECO:0007669"/>
    <property type="project" value="InterPro"/>
</dbReference>
<gene>
    <name evidence="4" type="primary">sfp_3</name>
    <name evidence="4" type="ORF">ERS852523_04377</name>
</gene>
<dbReference type="GO" id="GO:0019878">
    <property type="term" value="P:lysine biosynthetic process via aminoadipic acid"/>
    <property type="evidence" value="ECO:0007669"/>
    <property type="project" value="TreeGrafter"/>
</dbReference>
<evidence type="ECO:0000256" key="1">
    <source>
        <dbReference type="ARBA" id="ARBA00010990"/>
    </source>
</evidence>